<name>C6XC22_METGS</name>
<feature type="chain" id="PRO_5002972597" evidence="1">
    <location>
        <begin position="24"/>
        <end position="314"/>
    </location>
</feature>
<dbReference type="eggNOG" id="ENOG50342ZJ">
    <property type="taxonomic scope" value="Bacteria"/>
</dbReference>
<proteinExistence type="predicted"/>
<dbReference type="KEGG" id="mei:Msip34_0849"/>
<organism evidence="2 3">
    <name type="scientific">Methylovorus glucosotrophus (strain SIP3-4)</name>
    <dbReference type="NCBI Taxonomy" id="582744"/>
    <lineage>
        <taxon>Bacteria</taxon>
        <taxon>Pseudomonadati</taxon>
        <taxon>Pseudomonadota</taxon>
        <taxon>Betaproteobacteria</taxon>
        <taxon>Nitrosomonadales</taxon>
        <taxon>Methylophilaceae</taxon>
        <taxon>Methylovorus</taxon>
    </lineage>
</organism>
<gene>
    <name evidence="2" type="ordered locus">Msip34_0849</name>
</gene>
<keyword evidence="3" id="KW-1185">Reference proteome</keyword>
<dbReference type="STRING" id="582744.Msip34_0849"/>
<evidence type="ECO:0000313" key="2">
    <source>
        <dbReference type="EMBL" id="ACT50097.1"/>
    </source>
</evidence>
<evidence type="ECO:0000256" key="1">
    <source>
        <dbReference type="SAM" id="SignalP"/>
    </source>
</evidence>
<keyword evidence="1" id="KW-0732">Signal</keyword>
<dbReference type="OrthoDB" id="5565139at2"/>
<accession>C6XC22</accession>
<sequence length="314" mass="33476" precursor="true">MKQLAIKSAVLAALGIITAPAMATGLVSIPTTGFTVTASGVNGQPSAGTSAYTLCNTTGNFGSGDSTAPTSTANNTCAVFPANTLTAPESGYTLGLYNVRDMVINNSYTSGSSITIGSVIDYIWRNSTTSMCIFGTRFSMTNTDWNKTVAGTQTFEINDFARNGLPNSAVTAGYYYTSISDEVVFRIGRTFTSVQRRADEDNEDTDAAAGYYNQPLSYAGASTAAINGIEAFNDPLDVPTKLQQSALINTEWIDYTSDTNYQDEDGSSLKDSSINYVKMPCAAVPTTATGSYRFRQTAQEEAPWVEITMTGYKP</sequence>
<evidence type="ECO:0000313" key="3">
    <source>
        <dbReference type="Proteomes" id="UP000002743"/>
    </source>
</evidence>
<dbReference type="HOGENOM" id="CLU_828495_0_0_4"/>
<protein>
    <submittedName>
        <fullName evidence="2">Uncharacterized protein</fullName>
    </submittedName>
</protein>
<reference evidence="3" key="1">
    <citation type="submission" date="2009-07" db="EMBL/GenBank/DDBJ databases">
        <title>Complete sequence of chromosome of Methylovorus sp. SIP3-4.</title>
        <authorList>
            <person name="Lucas S."/>
            <person name="Copeland A."/>
            <person name="Lapidus A."/>
            <person name="Glavina del Rio T."/>
            <person name="Tice H."/>
            <person name="Bruce D."/>
            <person name="Goodwin L."/>
            <person name="Pitluck S."/>
            <person name="Clum A."/>
            <person name="Larimer F."/>
            <person name="Land M."/>
            <person name="Hauser L."/>
            <person name="Kyrpides N."/>
            <person name="Mikhailova N."/>
            <person name="Kayluzhnaya M."/>
            <person name="Chistoserdova L."/>
        </authorList>
    </citation>
    <scope>NUCLEOTIDE SEQUENCE [LARGE SCALE GENOMIC DNA]</scope>
    <source>
        <strain evidence="3">SIP3-4</strain>
    </source>
</reference>
<dbReference type="AlphaFoldDB" id="C6XC22"/>
<reference evidence="2 3" key="2">
    <citation type="journal article" date="2011" name="J. Bacteriol.">
        <title>Genomes of three methylotrophs from a single niche uncover genetic and metabolic divergence of Methylophilaceae.</title>
        <authorList>
            <person name="Lapidus A."/>
            <person name="Clum A."/>
            <person name="Labutti K."/>
            <person name="Kaluzhnaya M.G."/>
            <person name="Lim S."/>
            <person name="Beck D.A."/>
            <person name="Glavina Del Rio T."/>
            <person name="Nolan M."/>
            <person name="Mavromatis K."/>
            <person name="Huntemann M."/>
            <person name="Lucas S."/>
            <person name="Lidstrom M.E."/>
            <person name="Ivanova N."/>
            <person name="Chistoserdova L."/>
        </authorList>
    </citation>
    <scope>NUCLEOTIDE SEQUENCE [LARGE SCALE GENOMIC DNA]</scope>
    <source>
        <strain evidence="2 3">SIP3-4</strain>
    </source>
</reference>
<feature type="signal peptide" evidence="1">
    <location>
        <begin position="1"/>
        <end position="23"/>
    </location>
</feature>
<dbReference type="EMBL" id="CP001674">
    <property type="protein sequence ID" value="ACT50097.1"/>
    <property type="molecule type" value="Genomic_DNA"/>
</dbReference>
<dbReference type="Proteomes" id="UP000002743">
    <property type="component" value="Chromosome"/>
</dbReference>